<dbReference type="SUPFAM" id="SSF51197">
    <property type="entry name" value="Clavaminate synthase-like"/>
    <property type="match status" value="1"/>
</dbReference>
<dbReference type="Gene3D" id="2.60.120.10">
    <property type="entry name" value="Jelly Rolls"/>
    <property type="match status" value="2"/>
</dbReference>
<dbReference type="GO" id="GO:0005737">
    <property type="term" value="C:cytoplasm"/>
    <property type="evidence" value="ECO:0007669"/>
    <property type="project" value="TreeGrafter"/>
</dbReference>
<evidence type="ECO:0000259" key="2">
    <source>
        <dbReference type="PROSITE" id="PS51184"/>
    </source>
</evidence>
<dbReference type="InterPro" id="IPR041667">
    <property type="entry name" value="Cupin_8"/>
</dbReference>
<dbReference type="PROSITE" id="PS51184">
    <property type="entry name" value="JMJC"/>
    <property type="match status" value="1"/>
</dbReference>
<dbReference type="InterPro" id="IPR014710">
    <property type="entry name" value="RmlC-like_jellyroll"/>
</dbReference>
<dbReference type="Proteomes" id="UP000323011">
    <property type="component" value="Unassembled WGS sequence"/>
</dbReference>
<evidence type="ECO:0000313" key="3">
    <source>
        <dbReference type="EMBL" id="KAA0147250.1"/>
    </source>
</evidence>
<dbReference type="EMBL" id="VLTN01000070">
    <property type="protein sequence ID" value="KAA0147250.1"/>
    <property type="molecule type" value="Genomic_DNA"/>
</dbReference>
<name>A0A5A8C598_CAFRO</name>
<dbReference type="AlphaFoldDB" id="A0A5A8C598"/>
<dbReference type="Pfam" id="PF13621">
    <property type="entry name" value="Cupin_8"/>
    <property type="match status" value="1"/>
</dbReference>
<protein>
    <recommendedName>
        <fullName evidence="2">JmjC domain-containing protein</fullName>
    </recommendedName>
</protein>
<accession>A0A5A8C598</accession>
<dbReference type="GO" id="GO:0071532">
    <property type="term" value="F:ankyrin repeat binding"/>
    <property type="evidence" value="ECO:0007669"/>
    <property type="project" value="TreeGrafter"/>
</dbReference>
<dbReference type="InterPro" id="IPR003347">
    <property type="entry name" value="JmjC_dom"/>
</dbReference>
<dbReference type="GO" id="GO:0005634">
    <property type="term" value="C:nucleus"/>
    <property type="evidence" value="ECO:0007669"/>
    <property type="project" value="TreeGrafter"/>
</dbReference>
<sequence length="660" mass="69605">MAAAPPGATGAGTPSAVAPAGDWTCQDAQGHLLSGPEIPRLDVRDDRVLEFIRKRLPMVITGSSLIEPVRRRWTLDYLAKHAQGVQFTVRFSSGSFRYADEDKNESGFDHADPMHSRTLPMAGFAAEMHAHCALDGGRVPFAGSSEEPSPVDPSTAAAALTAAGLAPSPSEWRSLPHNIRRALSRLAGGVGMAGTPAGFASPATATDAMLSSMAEDAAAARFIWRRLGGVGSLAHPGSEASTPMSDEEEDSDTDGGASEAVGDNPADDGSDGDRRNHSADAAAAAAGAGPAQAEVAHDAGEKGDVGGGAAGAAVGAARLAAGRGPSATSAGTGAAALAGRLAAAPAAGRCLRAPGALPVERVYLQQALCDGVGQPMIRDFRGLDWALVSRLQSEGQWGALTTNLLLIAQRGAVTPLHYDEQHNLLCQARGRKLVLLGGPEQWQSFYPFPVGHPCDRQSQVCPRDPDLWRFPLWRRSCLSHTVLQPGDVLFIPAYWWHHVESPWEDSVSVNFWHRCSAAVDMPLPLAPDSPDRLILCRNLERLLMRTLGPCRAVDLLFRLQAGLPLGEVEQRARQDALLLLSKVLAPGEGQEFLLALVAGRFDLPRRAATTTAFHVAATQRAVLCGLVAAAMGKDLGHPRMRAAVSTGDIVAVARLCGWKR</sequence>
<feature type="region of interest" description="Disordered" evidence="1">
    <location>
        <begin position="1"/>
        <end position="21"/>
    </location>
</feature>
<evidence type="ECO:0000256" key="1">
    <source>
        <dbReference type="SAM" id="MobiDB-lite"/>
    </source>
</evidence>
<dbReference type="PANTHER" id="PTHR12461">
    <property type="entry name" value="HYPOXIA-INDUCIBLE FACTOR 1 ALPHA INHIBITOR-RELATED"/>
    <property type="match status" value="1"/>
</dbReference>
<dbReference type="PANTHER" id="PTHR12461:SF105">
    <property type="entry name" value="HYPOXIA-INDUCIBLE FACTOR 1-ALPHA INHIBITOR"/>
    <property type="match status" value="1"/>
</dbReference>
<proteinExistence type="predicted"/>
<gene>
    <name evidence="3" type="ORF">FNF29_07511</name>
</gene>
<comment type="caution">
    <text evidence="3">The sequence shown here is derived from an EMBL/GenBank/DDBJ whole genome shotgun (WGS) entry which is preliminary data.</text>
</comment>
<feature type="domain" description="JmjC" evidence="2">
    <location>
        <begin position="372"/>
        <end position="530"/>
    </location>
</feature>
<dbReference type="SMART" id="SM00558">
    <property type="entry name" value="JmjC"/>
    <property type="match status" value="1"/>
</dbReference>
<organism evidence="3 4">
    <name type="scientific">Cafeteria roenbergensis</name>
    <name type="common">Marine flagellate</name>
    <dbReference type="NCBI Taxonomy" id="33653"/>
    <lineage>
        <taxon>Eukaryota</taxon>
        <taxon>Sar</taxon>
        <taxon>Stramenopiles</taxon>
        <taxon>Bigyra</taxon>
        <taxon>Opalozoa</taxon>
        <taxon>Bicosoecida</taxon>
        <taxon>Cafeteriaceae</taxon>
        <taxon>Cafeteria</taxon>
    </lineage>
</organism>
<dbReference type="GO" id="GO:0036139">
    <property type="term" value="F:peptidyl-histidine dioxygenase activity"/>
    <property type="evidence" value="ECO:0007669"/>
    <property type="project" value="TreeGrafter"/>
</dbReference>
<keyword evidence="4" id="KW-1185">Reference proteome</keyword>
<reference evidence="3 4" key="1">
    <citation type="submission" date="2019-07" db="EMBL/GenBank/DDBJ databases">
        <title>Genomes of Cafeteria roenbergensis.</title>
        <authorList>
            <person name="Fischer M.G."/>
            <person name="Hackl T."/>
            <person name="Roman M."/>
        </authorList>
    </citation>
    <scope>NUCLEOTIDE SEQUENCE [LARGE SCALE GENOMIC DNA]</scope>
    <source>
        <strain evidence="3 4">BVI</strain>
    </source>
</reference>
<feature type="compositionally biased region" description="Low complexity" evidence="1">
    <location>
        <begin position="279"/>
        <end position="294"/>
    </location>
</feature>
<feature type="compositionally biased region" description="Basic and acidic residues" evidence="1">
    <location>
        <begin position="295"/>
        <end position="304"/>
    </location>
</feature>
<dbReference type="GO" id="GO:0036140">
    <property type="term" value="F:[protein]-asparagine 3-dioxygenase activity"/>
    <property type="evidence" value="ECO:0007669"/>
    <property type="project" value="TreeGrafter"/>
</dbReference>
<feature type="region of interest" description="Disordered" evidence="1">
    <location>
        <begin position="234"/>
        <end position="307"/>
    </location>
</feature>
<evidence type="ECO:0000313" key="4">
    <source>
        <dbReference type="Proteomes" id="UP000323011"/>
    </source>
</evidence>
<dbReference type="GO" id="GO:0045746">
    <property type="term" value="P:negative regulation of Notch signaling pathway"/>
    <property type="evidence" value="ECO:0007669"/>
    <property type="project" value="TreeGrafter"/>
</dbReference>